<feature type="chain" id="PRO_5004629626" evidence="2">
    <location>
        <begin position="26"/>
        <end position="545"/>
    </location>
</feature>
<dbReference type="EMBL" id="AWGW01000006">
    <property type="protein sequence ID" value="ERK02422.1"/>
    <property type="molecule type" value="Genomic_DNA"/>
</dbReference>
<evidence type="ECO:0000313" key="3">
    <source>
        <dbReference type="EMBL" id="ERK02422.1"/>
    </source>
</evidence>
<evidence type="ECO:0000313" key="4">
    <source>
        <dbReference type="Proteomes" id="UP000017023"/>
    </source>
</evidence>
<dbReference type="InterPro" id="IPR021958">
    <property type="entry name" value="DUF3575"/>
</dbReference>
<dbReference type="Pfam" id="PF12099">
    <property type="entry name" value="DUF3575"/>
    <property type="match status" value="1"/>
</dbReference>
<proteinExistence type="predicted"/>
<feature type="region of interest" description="Disordered" evidence="1">
    <location>
        <begin position="357"/>
        <end position="440"/>
    </location>
</feature>
<reference evidence="3 4" key="1">
    <citation type="submission" date="2013-08" db="EMBL/GenBank/DDBJ databases">
        <authorList>
            <person name="Durkin A.S."/>
            <person name="Haft D.R."/>
            <person name="McCorrison J."/>
            <person name="Torralba M."/>
            <person name="Gillis M."/>
            <person name="Haft D.H."/>
            <person name="Methe B."/>
            <person name="Sutton G."/>
            <person name="Nelson K.E."/>
        </authorList>
    </citation>
    <scope>NUCLEOTIDE SEQUENCE [LARGE SCALE GENOMIC DNA]</scope>
    <source>
        <strain evidence="3 4">F0493</strain>
    </source>
</reference>
<dbReference type="AlphaFoldDB" id="U2KVC9"/>
<feature type="compositionally biased region" description="Low complexity" evidence="1">
    <location>
        <begin position="362"/>
        <end position="381"/>
    </location>
</feature>
<dbReference type="RefSeq" id="WP_021824701.1">
    <property type="nucleotide sequence ID" value="NZ_AWGW01000006.1"/>
</dbReference>
<protein>
    <submittedName>
        <fullName evidence="3">PF12099 family protein</fullName>
    </submittedName>
</protein>
<name>U2KVC9_9BACT</name>
<feature type="compositionally biased region" description="Basic residues" evidence="1">
    <location>
        <begin position="419"/>
        <end position="429"/>
    </location>
</feature>
<keyword evidence="2" id="KW-0732">Signal</keyword>
<evidence type="ECO:0000256" key="2">
    <source>
        <dbReference type="SAM" id="SignalP"/>
    </source>
</evidence>
<sequence>MNHSKVCRWAVCLLVQICFVASASAQQLYYNKVDTLTFGQRFNIRTNTVDWLALTPNVGVEFTLGNKNWSKWTVGVQGRLNWKEQSKETPYHVYDLYDGRVQLRKYWHGKKPTSVFYWGVYAGANNFDIKLNAIGRKGNSLFGGLMFGYVHQLYGYMNGSRLDLDLGLNGGVVFAKFKEYERVLNGNRYEYVTTKPENDYKLTFQPLIYAASTDVIRASLIYHFGPKVANKYKKRIMVDNDYRIAQASIKLRRDSVNEANRVALKIRRDSLQELDYEKRFEQQRLENEKRYIQDSLRTVRIAAEQERKKLKLKSKLDSKSSSQDDSVSVTDSVMPALSADTSNVVLTNDTINTSLVSDSTETSVPVDSVGGTTTVDTTKTVAPSNTTDSSAPINNADKVVSSSSAGKIAPEGTNENNSKKKKKRNKKKKSSAEIKDTSLPANMAQPTQLRDSVAAIHPADTIKEVHEVDTIRTIHSGDTVHTTQPIDTLGIDSTIQKNDTAHIALQKVVDNNLLKSSLLYCGIIVDRTDLFIPRLLGFYKKRKYA</sequence>
<gene>
    <name evidence="3" type="ORF">HMPREF9145_0453</name>
</gene>
<evidence type="ECO:0000256" key="1">
    <source>
        <dbReference type="SAM" id="MobiDB-lite"/>
    </source>
</evidence>
<dbReference type="Proteomes" id="UP000017023">
    <property type="component" value="Unassembled WGS sequence"/>
</dbReference>
<dbReference type="PATRIC" id="fig|1395125.3.peg.238"/>
<organism evidence="3 4">
    <name type="scientific">Segatella salivae F0493</name>
    <dbReference type="NCBI Taxonomy" id="1395125"/>
    <lineage>
        <taxon>Bacteria</taxon>
        <taxon>Pseudomonadati</taxon>
        <taxon>Bacteroidota</taxon>
        <taxon>Bacteroidia</taxon>
        <taxon>Bacteroidales</taxon>
        <taxon>Prevotellaceae</taxon>
        <taxon>Segatella</taxon>
    </lineage>
</organism>
<accession>U2KVC9</accession>
<feature type="compositionally biased region" description="Polar residues" evidence="1">
    <location>
        <begin position="382"/>
        <end position="393"/>
    </location>
</feature>
<comment type="caution">
    <text evidence="3">The sequence shown here is derived from an EMBL/GenBank/DDBJ whole genome shotgun (WGS) entry which is preliminary data.</text>
</comment>
<feature type="signal peptide" evidence="2">
    <location>
        <begin position="1"/>
        <end position="25"/>
    </location>
</feature>
<dbReference type="GeneID" id="78499291"/>